<feature type="domain" description="Glycosyltransferase subfamily 4-like N-terminal" evidence="1">
    <location>
        <begin position="9"/>
        <end position="146"/>
    </location>
</feature>
<name>A0ABV8NU63_9BURK</name>
<organism evidence="2 3">
    <name type="scientific">Candidimonas humi</name>
    <dbReference type="NCBI Taxonomy" id="683355"/>
    <lineage>
        <taxon>Bacteria</taxon>
        <taxon>Pseudomonadati</taxon>
        <taxon>Pseudomonadota</taxon>
        <taxon>Betaproteobacteria</taxon>
        <taxon>Burkholderiales</taxon>
        <taxon>Alcaligenaceae</taxon>
        <taxon>Candidimonas</taxon>
    </lineage>
</organism>
<dbReference type="InterPro" id="IPR028098">
    <property type="entry name" value="Glyco_trans_4-like_N"/>
</dbReference>
<keyword evidence="3" id="KW-1185">Reference proteome</keyword>
<dbReference type="Pfam" id="PF13477">
    <property type="entry name" value="Glyco_trans_4_2"/>
    <property type="match status" value="1"/>
</dbReference>
<comment type="caution">
    <text evidence="2">The sequence shown here is derived from an EMBL/GenBank/DDBJ whole genome shotgun (WGS) entry which is preliminary data.</text>
</comment>
<accession>A0ABV8NU63</accession>
<evidence type="ECO:0000313" key="2">
    <source>
        <dbReference type="EMBL" id="MFC4200479.1"/>
    </source>
</evidence>
<dbReference type="EMBL" id="JBHSBV010000002">
    <property type="protein sequence ID" value="MFC4200479.1"/>
    <property type="molecule type" value="Genomic_DNA"/>
</dbReference>
<evidence type="ECO:0000259" key="1">
    <source>
        <dbReference type="Pfam" id="PF13477"/>
    </source>
</evidence>
<sequence>MAVHNHNKRILIIGLASSVFVKDFISQYAHRGYTVDLISTGKADRLEAVDIQINIGPVANSLFGKIGRHIKIIRDTKSAISKLPDGYEAAVIHGINIFLAPSMKMLKQKARRVVAVVWGSDYYRSTRAQDILKIKIYRNADSIVFTNPKTLEDFSKKNPHILADKLRIARFGLPVLDEIDKLKAHTFGRTDLPYDFFGLPDDKIIVLAGYSGSLAHRQDLIIAALAGLKPAIRNLIHLVFPVGYGSPEVKKAIEEKLTQAQAANYSILTDFYSFQDAAKLRCITDILINIQSSDQFSGSMQETLYAGGYVIAGAWLPYQEIIDAGAKIKLVEKPEGIARALTELIEAHCCKETKPTAGVKQYIKNASSWNVTIKQWDSAIFADSTSRAP</sequence>
<dbReference type="RefSeq" id="WP_217964271.1">
    <property type="nucleotide sequence ID" value="NZ_JAHTBN010000003.1"/>
</dbReference>
<proteinExistence type="predicted"/>
<dbReference type="Proteomes" id="UP001595848">
    <property type="component" value="Unassembled WGS sequence"/>
</dbReference>
<reference evidence="3" key="1">
    <citation type="journal article" date="2019" name="Int. J. Syst. Evol. Microbiol.">
        <title>The Global Catalogue of Microorganisms (GCM) 10K type strain sequencing project: providing services to taxonomists for standard genome sequencing and annotation.</title>
        <authorList>
            <consortium name="The Broad Institute Genomics Platform"/>
            <consortium name="The Broad Institute Genome Sequencing Center for Infectious Disease"/>
            <person name="Wu L."/>
            <person name="Ma J."/>
        </authorList>
    </citation>
    <scope>NUCLEOTIDE SEQUENCE [LARGE SCALE GENOMIC DNA]</scope>
    <source>
        <strain evidence="3">LMG 24813</strain>
    </source>
</reference>
<gene>
    <name evidence="2" type="ORF">ACFOY1_05895</name>
</gene>
<protein>
    <submittedName>
        <fullName evidence="2">Glycosyltransferase</fullName>
    </submittedName>
</protein>
<evidence type="ECO:0000313" key="3">
    <source>
        <dbReference type="Proteomes" id="UP001595848"/>
    </source>
</evidence>